<accession>A0ABY3PJE2</accession>
<dbReference type="SUPFAM" id="SSF51182">
    <property type="entry name" value="RmlC-like cupins"/>
    <property type="match status" value="1"/>
</dbReference>
<protein>
    <recommendedName>
        <fullName evidence="1">dTDP-4-dehydrorhamnose 3,5-epimerase</fullName>
        <ecNumber evidence="1">5.1.3.13</ecNumber>
    </recommendedName>
    <alternativeName>
        <fullName evidence="1">Thymidine diphospho-4-keto-rhamnose 3,5-epimerase</fullName>
    </alternativeName>
</protein>
<dbReference type="Pfam" id="PF00908">
    <property type="entry name" value="dTDP_sugar_isom"/>
    <property type="match status" value="1"/>
</dbReference>
<dbReference type="PANTHER" id="PTHR21047">
    <property type="entry name" value="DTDP-6-DEOXY-D-GLUCOSE-3,5 EPIMERASE"/>
    <property type="match status" value="1"/>
</dbReference>
<dbReference type="EMBL" id="CP063845">
    <property type="protein sequence ID" value="UFP93746.1"/>
    <property type="molecule type" value="Genomic_DNA"/>
</dbReference>
<dbReference type="CDD" id="cd00438">
    <property type="entry name" value="cupin_RmlC"/>
    <property type="match status" value="1"/>
</dbReference>
<gene>
    <name evidence="2" type="primary">rfbC</name>
    <name evidence="2" type="ORF">ISF26_18470</name>
</gene>
<dbReference type="PANTHER" id="PTHR21047:SF2">
    <property type="entry name" value="THYMIDINE DIPHOSPHO-4-KETO-RHAMNOSE 3,5-EPIMERASE"/>
    <property type="match status" value="1"/>
</dbReference>
<dbReference type="EC" id="5.1.3.13" evidence="1"/>
<organism evidence="2 3">
    <name type="scientific">Gloeobacter morelensis MG652769</name>
    <dbReference type="NCBI Taxonomy" id="2781736"/>
    <lineage>
        <taxon>Bacteria</taxon>
        <taxon>Bacillati</taxon>
        <taxon>Cyanobacteriota</taxon>
        <taxon>Cyanophyceae</taxon>
        <taxon>Gloeobacterales</taxon>
        <taxon>Gloeobacteraceae</taxon>
        <taxon>Gloeobacter</taxon>
        <taxon>Gloeobacter morelensis</taxon>
    </lineage>
</organism>
<comment type="catalytic activity">
    <reaction evidence="1">
        <text>dTDP-4-dehydro-6-deoxy-alpha-D-glucose = dTDP-4-dehydro-beta-L-rhamnose</text>
        <dbReference type="Rhea" id="RHEA:16969"/>
        <dbReference type="ChEBI" id="CHEBI:57649"/>
        <dbReference type="ChEBI" id="CHEBI:62830"/>
        <dbReference type="EC" id="5.1.3.13"/>
    </reaction>
</comment>
<sequence>MHKGESRVQRIETALPGVYVIEPKVFGDARGFFYESYHRAKFTELGIPDEFVQDNCSRSARGVLRGLHYQLRFPQAKLCRVVEGEVFDVAVDIRKGSPTFGQWAGVVLSAENKRQIYVPAGFAHGFAVLSESAEFLYKCSDFYHPEDEQGVIWNDPDIGIPWPVELPVLSGKDQKYLPLNQTDPERLPVYHQK</sequence>
<dbReference type="GO" id="GO:0008830">
    <property type="term" value="F:dTDP-4-dehydrorhamnose 3,5-epimerase activity"/>
    <property type="evidence" value="ECO:0007669"/>
    <property type="project" value="UniProtKB-EC"/>
</dbReference>
<comment type="subunit">
    <text evidence="1">Homodimer.</text>
</comment>
<dbReference type="InterPro" id="IPR000888">
    <property type="entry name" value="RmlC-like"/>
</dbReference>
<dbReference type="InterPro" id="IPR011051">
    <property type="entry name" value="RmlC_Cupin_sf"/>
</dbReference>
<comment type="function">
    <text evidence="1">Catalyzes the epimerization of the C3' and C5'positions of dTDP-6-deoxy-D-xylo-4-hexulose, forming dTDP-6-deoxy-L-lyxo-4-hexulose.</text>
</comment>
<keyword evidence="1 2" id="KW-0413">Isomerase</keyword>
<dbReference type="NCBIfam" id="TIGR01221">
    <property type="entry name" value="rmlC"/>
    <property type="match status" value="1"/>
</dbReference>
<name>A0ABY3PJE2_9CYAN</name>
<proteinExistence type="inferred from homology"/>
<dbReference type="InterPro" id="IPR014710">
    <property type="entry name" value="RmlC-like_jellyroll"/>
</dbReference>
<comment type="similarity">
    <text evidence="1">Belongs to the dTDP-4-dehydrorhamnose 3,5-epimerase family.</text>
</comment>
<dbReference type="Proteomes" id="UP001054846">
    <property type="component" value="Chromosome"/>
</dbReference>
<reference evidence="2 3" key="1">
    <citation type="journal article" date="2021" name="Genome Biol. Evol.">
        <title>Complete Genome Sequencing of a Novel Gloeobacter Species from a Waterfall Cave in Mexico.</title>
        <authorList>
            <person name="Saw J.H."/>
            <person name="Cardona T."/>
            <person name="Montejano G."/>
        </authorList>
    </citation>
    <scope>NUCLEOTIDE SEQUENCE [LARGE SCALE GENOMIC DNA]</scope>
    <source>
        <strain evidence="2">MG652769</strain>
    </source>
</reference>
<evidence type="ECO:0000256" key="1">
    <source>
        <dbReference type="RuleBase" id="RU364069"/>
    </source>
</evidence>
<evidence type="ECO:0000313" key="2">
    <source>
        <dbReference type="EMBL" id="UFP93746.1"/>
    </source>
</evidence>
<evidence type="ECO:0000313" key="3">
    <source>
        <dbReference type="Proteomes" id="UP001054846"/>
    </source>
</evidence>
<comment type="pathway">
    <text evidence="1">Carbohydrate biosynthesis; dTDP-L-rhamnose biosynthesis.</text>
</comment>
<keyword evidence="3" id="KW-1185">Reference proteome</keyword>
<dbReference type="Gene3D" id="2.60.120.10">
    <property type="entry name" value="Jelly Rolls"/>
    <property type="match status" value="1"/>
</dbReference>